<dbReference type="AlphaFoldDB" id="A0A235B7Y8"/>
<accession>A0A235B7Y8</accession>
<evidence type="ECO:0000313" key="3">
    <source>
        <dbReference type="Proteomes" id="UP000215459"/>
    </source>
</evidence>
<dbReference type="OrthoDB" id="2990512at2"/>
<dbReference type="Pfam" id="PF14007">
    <property type="entry name" value="YtpI"/>
    <property type="match status" value="1"/>
</dbReference>
<feature type="transmembrane region" description="Helical" evidence="1">
    <location>
        <begin position="6"/>
        <end position="24"/>
    </location>
</feature>
<dbReference type="Proteomes" id="UP000215459">
    <property type="component" value="Unassembled WGS sequence"/>
</dbReference>
<keyword evidence="1" id="KW-0812">Transmembrane</keyword>
<protein>
    <recommendedName>
        <fullName evidence="4">YtpI-like protein</fullName>
    </recommendedName>
</protein>
<dbReference type="EMBL" id="NOWF01000003">
    <property type="protein sequence ID" value="OYD08423.1"/>
    <property type="molecule type" value="Genomic_DNA"/>
</dbReference>
<name>A0A235B7Y8_9BACL</name>
<comment type="caution">
    <text evidence="2">The sequence shown here is derived from an EMBL/GenBank/DDBJ whole genome shotgun (WGS) entry which is preliminary data.</text>
</comment>
<feature type="transmembrane region" description="Helical" evidence="1">
    <location>
        <begin position="68"/>
        <end position="88"/>
    </location>
</feature>
<feature type="transmembrane region" description="Helical" evidence="1">
    <location>
        <begin position="45"/>
        <end position="62"/>
    </location>
</feature>
<gene>
    <name evidence="2" type="ORF">CHM34_06210</name>
</gene>
<sequence length="98" mass="11287">MKVVLILLTAGIIYTAIQTFSHSIKRQRSRGREQQKHQARMNIHMGILFIFIALMQGVHLSGSPIWLFLPLLVAALGVYNLAFGWRFIKHLQREETKS</sequence>
<reference evidence="2 3" key="1">
    <citation type="submission" date="2017-07" db="EMBL/GenBank/DDBJ databases">
        <title>The genome sequence of Paludifilum halophilum highlights mechanisms for microbial adaptation to high salt environemnts.</title>
        <authorList>
            <person name="Belbahri L."/>
        </authorList>
    </citation>
    <scope>NUCLEOTIDE SEQUENCE [LARGE SCALE GENOMIC DNA]</scope>
    <source>
        <strain evidence="2 3">DSM 102817</strain>
    </source>
</reference>
<dbReference type="InterPro" id="IPR025618">
    <property type="entry name" value="YtpI"/>
</dbReference>
<keyword evidence="1" id="KW-1133">Transmembrane helix</keyword>
<dbReference type="RefSeq" id="WP_094263728.1">
    <property type="nucleotide sequence ID" value="NZ_NOWF01000003.1"/>
</dbReference>
<keyword evidence="1" id="KW-0472">Membrane</keyword>
<evidence type="ECO:0000313" key="2">
    <source>
        <dbReference type="EMBL" id="OYD08423.1"/>
    </source>
</evidence>
<evidence type="ECO:0008006" key="4">
    <source>
        <dbReference type="Google" id="ProtNLM"/>
    </source>
</evidence>
<proteinExistence type="predicted"/>
<evidence type="ECO:0000256" key="1">
    <source>
        <dbReference type="SAM" id="Phobius"/>
    </source>
</evidence>
<keyword evidence="3" id="KW-1185">Reference proteome</keyword>
<organism evidence="2 3">
    <name type="scientific">Paludifilum halophilum</name>
    <dbReference type="NCBI Taxonomy" id="1642702"/>
    <lineage>
        <taxon>Bacteria</taxon>
        <taxon>Bacillati</taxon>
        <taxon>Bacillota</taxon>
        <taxon>Bacilli</taxon>
        <taxon>Bacillales</taxon>
        <taxon>Thermoactinomycetaceae</taxon>
        <taxon>Paludifilum</taxon>
    </lineage>
</organism>